<sequence length="316" mass="35607">MGWLKSLDCRVFFSVVLIGLWTAQQACHAKDDDWVDQLKVRLQAAKKDGDVDVFYREYFSTASDTHVEVLTTCSDDGLALQASWEQLLRSVPHLLAKRPETKKLKLSRIQLARFLGFTNGRLKVNIPTWWDAQLSQMTAIKVNTRVTPYIFGLSFNGNEEHNPYHTTGIGLDAPKEIEIVFGSKNQLELSVDGDLFEVPSWLIDKDRVQNREVESITALLTDQYCYLAMPEYGNGSGSYTMWCVRRTDGSKMWSTEVGGPSWGGYTIGGPTRVPHHVTIVLNRGSVLLFGGDMDSMYIEAFAAEDGKLQFRFCTLD</sequence>
<keyword evidence="2" id="KW-1185">Reference proteome</keyword>
<organism evidence="1 2">
    <name type="scientific">Symmachiella macrocystis</name>
    <dbReference type="NCBI Taxonomy" id="2527985"/>
    <lineage>
        <taxon>Bacteria</taxon>
        <taxon>Pseudomonadati</taxon>
        <taxon>Planctomycetota</taxon>
        <taxon>Planctomycetia</taxon>
        <taxon>Planctomycetales</taxon>
        <taxon>Planctomycetaceae</taxon>
        <taxon>Symmachiella</taxon>
    </lineage>
</organism>
<accession>A0A5C6BHK3</accession>
<evidence type="ECO:0000313" key="2">
    <source>
        <dbReference type="Proteomes" id="UP000320735"/>
    </source>
</evidence>
<proteinExistence type="predicted"/>
<dbReference type="EMBL" id="SJPP01000001">
    <property type="protein sequence ID" value="TWU11202.1"/>
    <property type="molecule type" value="Genomic_DNA"/>
</dbReference>
<gene>
    <name evidence="1" type="ORF">CA54_00050</name>
</gene>
<dbReference type="RefSeq" id="WP_146368839.1">
    <property type="nucleotide sequence ID" value="NZ_SJPP01000001.1"/>
</dbReference>
<name>A0A5C6BHK3_9PLAN</name>
<dbReference type="Proteomes" id="UP000320735">
    <property type="component" value="Unassembled WGS sequence"/>
</dbReference>
<evidence type="ECO:0000313" key="1">
    <source>
        <dbReference type="EMBL" id="TWU11202.1"/>
    </source>
</evidence>
<dbReference type="AlphaFoldDB" id="A0A5C6BHK3"/>
<dbReference type="OrthoDB" id="302238at2"/>
<comment type="caution">
    <text evidence="1">The sequence shown here is derived from an EMBL/GenBank/DDBJ whole genome shotgun (WGS) entry which is preliminary data.</text>
</comment>
<protein>
    <submittedName>
        <fullName evidence="1">Uncharacterized protein</fullName>
    </submittedName>
</protein>
<reference evidence="1 2" key="1">
    <citation type="submission" date="2019-02" db="EMBL/GenBank/DDBJ databases">
        <title>Deep-cultivation of Planctomycetes and their phenomic and genomic characterization uncovers novel biology.</title>
        <authorList>
            <person name="Wiegand S."/>
            <person name="Jogler M."/>
            <person name="Boedeker C."/>
            <person name="Pinto D."/>
            <person name="Vollmers J."/>
            <person name="Rivas-Marin E."/>
            <person name="Kohn T."/>
            <person name="Peeters S.H."/>
            <person name="Heuer A."/>
            <person name="Rast P."/>
            <person name="Oberbeckmann S."/>
            <person name="Bunk B."/>
            <person name="Jeske O."/>
            <person name="Meyerdierks A."/>
            <person name="Storesund J.E."/>
            <person name="Kallscheuer N."/>
            <person name="Luecker S."/>
            <person name="Lage O.M."/>
            <person name="Pohl T."/>
            <person name="Merkel B.J."/>
            <person name="Hornburger P."/>
            <person name="Mueller R.-W."/>
            <person name="Bruemmer F."/>
            <person name="Labrenz M."/>
            <person name="Spormann A.M."/>
            <person name="Op Den Camp H."/>
            <person name="Overmann J."/>
            <person name="Amann R."/>
            <person name="Jetten M.S.M."/>
            <person name="Mascher T."/>
            <person name="Medema M.H."/>
            <person name="Devos D.P."/>
            <person name="Kaster A.-K."/>
            <person name="Ovreas L."/>
            <person name="Rohde M."/>
            <person name="Galperin M.Y."/>
            <person name="Jogler C."/>
        </authorList>
    </citation>
    <scope>NUCLEOTIDE SEQUENCE [LARGE SCALE GENOMIC DNA]</scope>
    <source>
        <strain evidence="1 2">CA54</strain>
    </source>
</reference>